<proteinExistence type="inferred from homology"/>
<keyword evidence="2" id="KW-0378">Hydrolase</keyword>
<feature type="modified residue" description="N6-carboxylysine" evidence="3">
    <location>
        <position position="149"/>
    </location>
</feature>
<protein>
    <submittedName>
        <fullName evidence="4">Phosphotriesterase-related protein</fullName>
    </submittedName>
</protein>
<evidence type="ECO:0000256" key="3">
    <source>
        <dbReference type="PROSITE-ProRule" id="PRU00679"/>
    </source>
</evidence>
<dbReference type="PROSITE" id="PS51347">
    <property type="entry name" value="PHOSPHOTRIESTERASE_2"/>
    <property type="match status" value="1"/>
</dbReference>
<dbReference type="InterPro" id="IPR032466">
    <property type="entry name" value="Metal_Hydrolase"/>
</dbReference>
<dbReference type="SUPFAM" id="SSF51556">
    <property type="entry name" value="Metallo-dependent hydrolases"/>
    <property type="match status" value="1"/>
</dbReference>
<dbReference type="RefSeq" id="WP_204497416.1">
    <property type="nucleotide sequence ID" value="NZ_JAFBDR010000002.1"/>
</dbReference>
<keyword evidence="1" id="KW-0479">Metal-binding</keyword>
<comment type="caution">
    <text evidence="4">The sequence shown here is derived from an EMBL/GenBank/DDBJ whole genome shotgun (WGS) entry which is preliminary data.</text>
</comment>
<evidence type="ECO:0000313" key="4">
    <source>
        <dbReference type="EMBL" id="MBM7569965.1"/>
    </source>
</evidence>
<reference evidence="4 5" key="1">
    <citation type="submission" date="2021-01" db="EMBL/GenBank/DDBJ databases">
        <title>Genomic Encyclopedia of Type Strains, Phase IV (KMG-IV): sequencing the most valuable type-strain genomes for metagenomic binning, comparative biology and taxonomic classification.</title>
        <authorList>
            <person name="Goeker M."/>
        </authorList>
    </citation>
    <scope>NUCLEOTIDE SEQUENCE [LARGE SCALE GENOMIC DNA]</scope>
    <source>
        <strain evidence="4 5">DSM 23711</strain>
    </source>
</reference>
<evidence type="ECO:0000256" key="2">
    <source>
        <dbReference type="ARBA" id="ARBA00022801"/>
    </source>
</evidence>
<dbReference type="EMBL" id="JAFBDR010000002">
    <property type="protein sequence ID" value="MBM7569965.1"/>
    <property type="molecule type" value="Genomic_DNA"/>
</dbReference>
<dbReference type="PIRSF" id="PIRSF016839">
    <property type="entry name" value="PhP"/>
    <property type="match status" value="1"/>
</dbReference>
<dbReference type="InterPro" id="IPR001559">
    <property type="entry name" value="Phosphotriesterase"/>
</dbReference>
<dbReference type="Proteomes" id="UP001296943">
    <property type="component" value="Unassembled WGS sequence"/>
</dbReference>
<dbReference type="Gene3D" id="3.20.20.140">
    <property type="entry name" value="Metal-dependent hydrolases"/>
    <property type="match status" value="1"/>
</dbReference>
<dbReference type="Pfam" id="PF02126">
    <property type="entry name" value="PTE"/>
    <property type="match status" value="1"/>
</dbReference>
<comment type="similarity">
    <text evidence="3">Belongs to the metallo-dependent hydrolases superfamily. Phosphotriesterase family.</text>
</comment>
<organism evidence="4 5">
    <name type="scientific">Aquibacillus albus</name>
    <dbReference type="NCBI Taxonomy" id="1168171"/>
    <lineage>
        <taxon>Bacteria</taxon>
        <taxon>Bacillati</taxon>
        <taxon>Bacillota</taxon>
        <taxon>Bacilli</taxon>
        <taxon>Bacillales</taxon>
        <taxon>Bacillaceae</taxon>
        <taxon>Aquibacillus</taxon>
    </lineage>
</organism>
<name>A0ABS2MVU7_9BACI</name>
<evidence type="ECO:0000313" key="5">
    <source>
        <dbReference type="Proteomes" id="UP001296943"/>
    </source>
</evidence>
<gene>
    <name evidence="4" type="ORF">JOC48_000443</name>
</gene>
<dbReference type="PANTHER" id="PTHR10819:SF3">
    <property type="entry name" value="PHOSPHOTRIESTERASE-RELATED PROTEIN"/>
    <property type="match status" value="1"/>
</dbReference>
<accession>A0ABS2MVU7</accession>
<evidence type="ECO:0000256" key="1">
    <source>
        <dbReference type="ARBA" id="ARBA00022723"/>
    </source>
</evidence>
<keyword evidence="5" id="KW-1185">Reference proteome</keyword>
<dbReference type="PANTHER" id="PTHR10819">
    <property type="entry name" value="PHOSPHOTRIESTERASE-RELATED"/>
    <property type="match status" value="1"/>
</dbReference>
<sequence length="321" mass="35686">MMEMGIQTVLGQIDPKNLKHIQPHEHLMIEAGNASAVNPALCIDDIEKTIKEVDEFQANGGSLIVDAQPVGAGRVASSLVEISKKTGVHIVASTGFHKSMFYWPEHWIHACSSDQLYQLFLDELQQGMYRGNQFSLPIARVKAKAGMIKTAVGADGLTDYYIPKFEAAVEAAKETGAPIMVHIEKGSDPFEVIQFITGRGVPASRVILCHLDRTHHDYRLHEQIAEAGVYLEYDTIGRFNYHDDETEAHLILHMINKGHLNSLLLSLDTTRARLLTYDGEIGLSYLFTSFLPRLKKLGVPHESLKTLTLRNPSSALSMIKN</sequence>